<dbReference type="SMART" id="SM00671">
    <property type="entry name" value="SEL1"/>
    <property type="match status" value="2"/>
</dbReference>
<sequence>MDGDVQAQVQLAYLYATGHGIARNPEKAFKWYRAAARQGNLDAVDGVARAYYLGSGVRRNDVKAAKWYHRAA</sequence>
<dbReference type="AlphaFoldDB" id="T1ASX1"/>
<name>T1ASX1_9ZZZZ</name>
<dbReference type="Pfam" id="PF08238">
    <property type="entry name" value="Sel1"/>
    <property type="match status" value="2"/>
</dbReference>
<gene>
    <name evidence="1" type="ORF">B1A_09023</name>
</gene>
<dbReference type="Gene3D" id="1.25.40.10">
    <property type="entry name" value="Tetratricopeptide repeat domain"/>
    <property type="match status" value="1"/>
</dbReference>
<proteinExistence type="predicted"/>
<dbReference type="InterPro" id="IPR011990">
    <property type="entry name" value="TPR-like_helical_dom_sf"/>
</dbReference>
<dbReference type="InterPro" id="IPR006597">
    <property type="entry name" value="Sel1-like"/>
</dbReference>
<accession>T1ASX1</accession>
<dbReference type="PANTHER" id="PTHR11102:SF160">
    <property type="entry name" value="ERAD-ASSOCIATED E3 UBIQUITIN-PROTEIN LIGASE COMPONENT HRD3"/>
    <property type="match status" value="1"/>
</dbReference>
<feature type="non-terminal residue" evidence="1">
    <location>
        <position position="72"/>
    </location>
</feature>
<reference evidence="1" key="2">
    <citation type="journal article" date="2014" name="ISME J.">
        <title>Microbial stratification in low pH oxic and suboxic macroscopic growths along an acid mine drainage.</title>
        <authorList>
            <person name="Mendez-Garcia C."/>
            <person name="Mesa V."/>
            <person name="Sprenger R.R."/>
            <person name="Richter M."/>
            <person name="Diez M.S."/>
            <person name="Solano J."/>
            <person name="Bargiela R."/>
            <person name="Golyshina O.V."/>
            <person name="Manteca A."/>
            <person name="Ramos J.L."/>
            <person name="Gallego J.R."/>
            <person name="Llorente I."/>
            <person name="Martins Dos Santos V.A."/>
            <person name="Jensen O.N."/>
            <person name="Pelaez A.I."/>
            <person name="Sanchez J."/>
            <person name="Ferrer M."/>
        </authorList>
    </citation>
    <scope>NUCLEOTIDE SEQUENCE</scope>
</reference>
<dbReference type="SUPFAM" id="SSF81901">
    <property type="entry name" value="HCP-like"/>
    <property type="match status" value="1"/>
</dbReference>
<dbReference type="EMBL" id="AUZX01006427">
    <property type="protein sequence ID" value="EQD63661.1"/>
    <property type="molecule type" value="Genomic_DNA"/>
</dbReference>
<reference evidence="1" key="1">
    <citation type="submission" date="2013-08" db="EMBL/GenBank/DDBJ databases">
        <authorList>
            <person name="Mendez C."/>
            <person name="Richter M."/>
            <person name="Ferrer M."/>
            <person name="Sanchez J."/>
        </authorList>
    </citation>
    <scope>NUCLEOTIDE SEQUENCE</scope>
</reference>
<protein>
    <submittedName>
        <fullName evidence="1">TPR repeat-containing protein</fullName>
    </submittedName>
</protein>
<dbReference type="PANTHER" id="PTHR11102">
    <property type="entry name" value="SEL-1-LIKE PROTEIN"/>
    <property type="match status" value="1"/>
</dbReference>
<evidence type="ECO:0000313" key="1">
    <source>
        <dbReference type="EMBL" id="EQD63661.1"/>
    </source>
</evidence>
<organism evidence="1">
    <name type="scientific">mine drainage metagenome</name>
    <dbReference type="NCBI Taxonomy" id="410659"/>
    <lineage>
        <taxon>unclassified sequences</taxon>
        <taxon>metagenomes</taxon>
        <taxon>ecological metagenomes</taxon>
    </lineage>
</organism>
<comment type="caution">
    <text evidence="1">The sequence shown here is derived from an EMBL/GenBank/DDBJ whole genome shotgun (WGS) entry which is preliminary data.</text>
</comment>
<dbReference type="InterPro" id="IPR050767">
    <property type="entry name" value="Sel1_AlgK"/>
</dbReference>